<protein>
    <recommendedName>
        <fullName evidence="3">Flavin reductase</fullName>
    </recommendedName>
</protein>
<evidence type="ECO:0008006" key="3">
    <source>
        <dbReference type="Google" id="ProtNLM"/>
    </source>
</evidence>
<dbReference type="EMBL" id="BONG01000023">
    <property type="protein sequence ID" value="GIF90507.1"/>
    <property type="molecule type" value="Genomic_DNA"/>
</dbReference>
<organism evidence="1 2">
    <name type="scientific">Catellatospora chokoriensis</name>
    <dbReference type="NCBI Taxonomy" id="310353"/>
    <lineage>
        <taxon>Bacteria</taxon>
        <taxon>Bacillati</taxon>
        <taxon>Actinomycetota</taxon>
        <taxon>Actinomycetes</taxon>
        <taxon>Micromonosporales</taxon>
        <taxon>Micromonosporaceae</taxon>
        <taxon>Catellatospora</taxon>
    </lineage>
</organism>
<accession>A0A8J3NRT4</accession>
<dbReference type="RefSeq" id="WP_239120647.1">
    <property type="nucleotide sequence ID" value="NZ_BAAALB010000024.1"/>
</dbReference>
<dbReference type="Proteomes" id="UP000619293">
    <property type="component" value="Unassembled WGS sequence"/>
</dbReference>
<reference evidence="1 2" key="1">
    <citation type="submission" date="2021-01" db="EMBL/GenBank/DDBJ databases">
        <title>Whole genome shotgun sequence of Catellatospora chokoriensis NBRC 107358.</title>
        <authorList>
            <person name="Komaki H."/>
            <person name="Tamura T."/>
        </authorList>
    </citation>
    <scope>NUCLEOTIDE SEQUENCE [LARGE SCALE GENOMIC DNA]</scope>
    <source>
        <strain evidence="1 2">NBRC 107358</strain>
    </source>
</reference>
<dbReference type="AlphaFoldDB" id="A0A8J3NRT4"/>
<comment type="caution">
    <text evidence="1">The sequence shown here is derived from an EMBL/GenBank/DDBJ whole genome shotgun (WGS) entry which is preliminary data.</text>
</comment>
<evidence type="ECO:0000313" key="2">
    <source>
        <dbReference type="Proteomes" id="UP000619293"/>
    </source>
</evidence>
<sequence>MSMHQPIRPDWTCAGCAAAWPCPTRQRQLIAHYHQAPVSLMIHLSGYFIEACQDLRQAAAGTLHERFLGWPAHIPTEHWHADAANHIDDARTDGQHHARS</sequence>
<evidence type="ECO:0000313" key="1">
    <source>
        <dbReference type="EMBL" id="GIF90507.1"/>
    </source>
</evidence>
<keyword evidence="2" id="KW-1185">Reference proteome</keyword>
<name>A0A8J3NRT4_9ACTN</name>
<proteinExistence type="predicted"/>
<gene>
    <name evidence="1" type="ORF">Cch02nite_39510</name>
</gene>